<sequence length="80" mass="8567">MGCTFVCYVALSFITISVSSVVHDPVATALRFSGVSSPFKIALFADLHYGENAWDDWGAEQDANSSRVISAALDQEIPGI</sequence>
<dbReference type="EMBL" id="KZ451923">
    <property type="protein sequence ID" value="PKA61765.1"/>
    <property type="molecule type" value="Genomic_DNA"/>
</dbReference>
<feature type="signal peptide" evidence="1">
    <location>
        <begin position="1"/>
        <end position="20"/>
    </location>
</feature>
<protein>
    <submittedName>
        <fullName evidence="2">Putative inactive purple acid phosphatase 16</fullName>
    </submittedName>
</protein>
<accession>A0A2I0B1U6</accession>
<proteinExistence type="predicted"/>
<organism evidence="2 3">
    <name type="scientific">Apostasia shenzhenica</name>
    <dbReference type="NCBI Taxonomy" id="1088818"/>
    <lineage>
        <taxon>Eukaryota</taxon>
        <taxon>Viridiplantae</taxon>
        <taxon>Streptophyta</taxon>
        <taxon>Embryophyta</taxon>
        <taxon>Tracheophyta</taxon>
        <taxon>Spermatophyta</taxon>
        <taxon>Magnoliopsida</taxon>
        <taxon>Liliopsida</taxon>
        <taxon>Asparagales</taxon>
        <taxon>Orchidaceae</taxon>
        <taxon>Apostasioideae</taxon>
        <taxon>Apostasia</taxon>
    </lineage>
</organism>
<feature type="chain" id="PRO_5014116576" evidence="1">
    <location>
        <begin position="21"/>
        <end position="80"/>
    </location>
</feature>
<dbReference type="AlphaFoldDB" id="A0A2I0B1U6"/>
<dbReference type="PANTHER" id="PTHR32440:SF11">
    <property type="entry name" value="METALLOPHOSPHOESTERASE DOMAIN-CONTAINING PROTEIN"/>
    <property type="match status" value="1"/>
</dbReference>
<keyword evidence="3" id="KW-1185">Reference proteome</keyword>
<name>A0A2I0B1U6_9ASPA</name>
<dbReference type="GO" id="GO:0005737">
    <property type="term" value="C:cytoplasm"/>
    <property type="evidence" value="ECO:0007669"/>
    <property type="project" value="TreeGrafter"/>
</dbReference>
<dbReference type="OrthoDB" id="783096at2759"/>
<dbReference type="STRING" id="1088818.A0A2I0B1U6"/>
<keyword evidence="1" id="KW-0732">Signal</keyword>
<dbReference type="GO" id="GO:0016788">
    <property type="term" value="F:hydrolase activity, acting on ester bonds"/>
    <property type="evidence" value="ECO:0007669"/>
    <property type="project" value="TreeGrafter"/>
</dbReference>
<evidence type="ECO:0000313" key="3">
    <source>
        <dbReference type="Proteomes" id="UP000236161"/>
    </source>
</evidence>
<dbReference type="Proteomes" id="UP000236161">
    <property type="component" value="Unassembled WGS sequence"/>
</dbReference>
<reference evidence="2 3" key="1">
    <citation type="journal article" date="2017" name="Nature">
        <title>The Apostasia genome and the evolution of orchids.</title>
        <authorList>
            <person name="Zhang G.Q."/>
            <person name="Liu K.W."/>
            <person name="Li Z."/>
            <person name="Lohaus R."/>
            <person name="Hsiao Y.Y."/>
            <person name="Niu S.C."/>
            <person name="Wang J.Y."/>
            <person name="Lin Y.C."/>
            <person name="Xu Q."/>
            <person name="Chen L.J."/>
            <person name="Yoshida K."/>
            <person name="Fujiwara S."/>
            <person name="Wang Z.W."/>
            <person name="Zhang Y.Q."/>
            <person name="Mitsuda N."/>
            <person name="Wang M."/>
            <person name="Liu G.H."/>
            <person name="Pecoraro L."/>
            <person name="Huang H.X."/>
            <person name="Xiao X.J."/>
            <person name="Lin M."/>
            <person name="Wu X.Y."/>
            <person name="Wu W.L."/>
            <person name="Chen Y.Y."/>
            <person name="Chang S.B."/>
            <person name="Sakamoto S."/>
            <person name="Ohme-Takagi M."/>
            <person name="Yagi M."/>
            <person name="Zeng S.J."/>
            <person name="Shen C.Y."/>
            <person name="Yeh C.M."/>
            <person name="Luo Y.B."/>
            <person name="Tsai W.C."/>
            <person name="Van de Peer Y."/>
            <person name="Liu Z.J."/>
        </authorList>
    </citation>
    <scope>NUCLEOTIDE SEQUENCE [LARGE SCALE GENOMIC DNA]</scope>
    <source>
        <strain evidence="3">cv. Shenzhen</strain>
        <tissue evidence="2">Stem</tissue>
    </source>
</reference>
<evidence type="ECO:0000313" key="2">
    <source>
        <dbReference type="EMBL" id="PKA61765.1"/>
    </source>
</evidence>
<gene>
    <name evidence="2" type="primary">PAP16</name>
    <name evidence="2" type="ORF">AXF42_Ash008596</name>
</gene>
<dbReference type="PANTHER" id="PTHR32440">
    <property type="entry name" value="PHOSPHATASE DCR2-RELATED-RELATED"/>
    <property type="match status" value="1"/>
</dbReference>
<evidence type="ECO:0000256" key="1">
    <source>
        <dbReference type="SAM" id="SignalP"/>
    </source>
</evidence>